<keyword evidence="2" id="KW-0472">Membrane</keyword>
<gene>
    <name evidence="3" type="ORF">AMON00008_LOCUS31909</name>
</gene>
<keyword evidence="2" id="KW-0812">Transmembrane</keyword>
<keyword evidence="2" id="KW-1133">Transmembrane helix</keyword>
<feature type="compositionally biased region" description="Low complexity" evidence="1">
    <location>
        <begin position="373"/>
        <end position="382"/>
    </location>
</feature>
<evidence type="ECO:0000256" key="2">
    <source>
        <dbReference type="SAM" id="Phobius"/>
    </source>
</evidence>
<dbReference type="EMBL" id="HBNR01045848">
    <property type="protein sequence ID" value="CAE4607074.1"/>
    <property type="molecule type" value="Transcribed_RNA"/>
</dbReference>
<proteinExistence type="predicted"/>
<organism evidence="3">
    <name type="scientific">Alexandrium monilatum</name>
    <dbReference type="NCBI Taxonomy" id="311494"/>
    <lineage>
        <taxon>Eukaryota</taxon>
        <taxon>Sar</taxon>
        <taxon>Alveolata</taxon>
        <taxon>Dinophyceae</taxon>
        <taxon>Gonyaulacales</taxon>
        <taxon>Pyrocystaceae</taxon>
        <taxon>Alexandrium</taxon>
    </lineage>
</organism>
<feature type="transmembrane region" description="Helical" evidence="2">
    <location>
        <begin position="533"/>
        <end position="555"/>
    </location>
</feature>
<evidence type="ECO:0008006" key="4">
    <source>
        <dbReference type="Google" id="ProtNLM"/>
    </source>
</evidence>
<feature type="compositionally biased region" description="Basic residues" evidence="1">
    <location>
        <begin position="328"/>
        <end position="342"/>
    </location>
</feature>
<dbReference type="AlphaFoldDB" id="A0A7S4R8W0"/>
<accession>A0A7S4R8W0</accession>
<evidence type="ECO:0000256" key="1">
    <source>
        <dbReference type="SAM" id="MobiDB-lite"/>
    </source>
</evidence>
<evidence type="ECO:0000313" key="3">
    <source>
        <dbReference type="EMBL" id="CAE4607074.1"/>
    </source>
</evidence>
<reference evidence="3" key="1">
    <citation type="submission" date="2021-01" db="EMBL/GenBank/DDBJ databases">
        <authorList>
            <person name="Corre E."/>
            <person name="Pelletier E."/>
            <person name="Niang G."/>
            <person name="Scheremetjew M."/>
            <person name="Finn R."/>
            <person name="Kale V."/>
            <person name="Holt S."/>
            <person name="Cochrane G."/>
            <person name="Meng A."/>
            <person name="Brown T."/>
            <person name="Cohen L."/>
        </authorList>
    </citation>
    <scope>NUCLEOTIDE SEQUENCE</scope>
    <source>
        <strain evidence="3">CCMP3105</strain>
    </source>
</reference>
<sequence>MAKVSPDTLDPVEPVHVTKVIDVSKAPQGDIDHDPLLQKLKEWDKDGDGVFSSAEVMQAAGELLHVQEAKKHADTTNRRLGIAVVVLAVLLVLSMVGNLCGTVWALWMAKEEEVPQNTGVMLTSSARASGSASDAPKPVGTSALKAQAQGLSGLKEASKEELDQLEEISFFHDGGYHRMKVAQVHRYDGRVEVWGMPVGILVAEDTGEVHYAPLGFPSINFDACWGESAATTDATVCGEAVDNEPPNDLEVEDPLLQDADNAPVPSPNASMAALIEANGGRRLEAVGTDCENEECRRLVAVGTDGEGEEILREVREAETEASAVARRLSGRRRAAGSGSRRRVAGDSLSRRRSGASLTGTVATTRRRAFGSVTSSAATSTSTDLRRRAPVAATEGRRRVPTPPAPAASGSGQRRRGAVKVDGDSRRRQVDFYGTTDVRRRAVGSAVAAGAAGAAVGAGAGYLAGQSTSGSINAAPAPGIVDPNRRRRTPYYVENQYSSPSSMSTTCPAGKTRACDGGSCWCEEGAPAGATGGFFGLLVVICVCCPVMTFFCYLLFKSKD</sequence>
<protein>
    <recommendedName>
        <fullName evidence="4">EF-hand domain-containing protein</fullName>
    </recommendedName>
</protein>
<name>A0A7S4R8W0_9DINO</name>
<feature type="transmembrane region" description="Helical" evidence="2">
    <location>
        <begin position="80"/>
        <end position="107"/>
    </location>
</feature>
<feature type="region of interest" description="Disordered" evidence="1">
    <location>
        <begin position="328"/>
        <end position="425"/>
    </location>
</feature>